<gene>
    <name evidence="3" type="primary">LOC136078778</name>
</gene>
<dbReference type="InterPro" id="IPR000605">
    <property type="entry name" value="Helicase_SF3_ssDNA/RNA_vir"/>
</dbReference>
<dbReference type="InterPro" id="IPR027417">
    <property type="entry name" value="P-loop_NTPase"/>
</dbReference>
<dbReference type="Pfam" id="PF00910">
    <property type="entry name" value="RNA_helicase"/>
    <property type="match status" value="1"/>
</dbReference>
<sequence length="182" mass="21209">MQCCCKSESRISETYCTNIQDEIQPVKVPKLVIVKRMLDSGKSIVDVMNNEDTFGVWCTYNRAFNQFMCIKQRSRNFKSLCFYLYGPPGVGKSWLASVICNMLFPGLEPFYKTKSIWWDGYVGNDCVVWDDFRGDCYEVQELLKLCDRYQYRIQVKGGFVNFVSKVIIFTSNKKSWNLYSGD</sequence>
<organism evidence="2 3">
    <name type="scientific">Hydra vulgaris</name>
    <name type="common">Hydra</name>
    <name type="synonym">Hydra attenuata</name>
    <dbReference type="NCBI Taxonomy" id="6087"/>
    <lineage>
        <taxon>Eukaryota</taxon>
        <taxon>Metazoa</taxon>
        <taxon>Cnidaria</taxon>
        <taxon>Hydrozoa</taxon>
        <taxon>Hydroidolina</taxon>
        <taxon>Anthoathecata</taxon>
        <taxon>Aplanulata</taxon>
        <taxon>Hydridae</taxon>
        <taxon>Hydra</taxon>
    </lineage>
</organism>
<evidence type="ECO:0000259" key="1">
    <source>
        <dbReference type="Pfam" id="PF00910"/>
    </source>
</evidence>
<keyword evidence="2" id="KW-1185">Reference proteome</keyword>
<reference evidence="3" key="1">
    <citation type="submission" date="2025-08" db="UniProtKB">
        <authorList>
            <consortium name="RefSeq"/>
        </authorList>
    </citation>
    <scope>IDENTIFICATION</scope>
</reference>
<dbReference type="RefSeq" id="XP_065650655.1">
    <property type="nucleotide sequence ID" value="XM_065794583.1"/>
</dbReference>
<dbReference type="Proteomes" id="UP001652625">
    <property type="component" value="Chromosome 03"/>
</dbReference>
<proteinExistence type="predicted"/>
<feature type="domain" description="Helicase superfamily 3 single-stranded DNA/RNA virus" evidence="1">
    <location>
        <begin position="83"/>
        <end position="173"/>
    </location>
</feature>
<dbReference type="GeneID" id="136078778"/>
<dbReference type="Gene3D" id="3.40.50.300">
    <property type="entry name" value="P-loop containing nucleotide triphosphate hydrolases"/>
    <property type="match status" value="1"/>
</dbReference>
<evidence type="ECO:0000313" key="3">
    <source>
        <dbReference type="RefSeq" id="XP_065650655.1"/>
    </source>
</evidence>
<evidence type="ECO:0000313" key="2">
    <source>
        <dbReference type="Proteomes" id="UP001652625"/>
    </source>
</evidence>
<protein>
    <submittedName>
        <fullName evidence="3">Uncharacterized protein LOC136078778</fullName>
    </submittedName>
</protein>
<accession>A0ABM4BNH2</accession>
<name>A0ABM4BNH2_HYDVU</name>
<dbReference type="SUPFAM" id="SSF52540">
    <property type="entry name" value="P-loop containing nucleoside triphosphate hydrolases"/>
    <property type="match status" value="1"/>
</dbReference>